<dbReference type="SUPFAM" id="SSF51735">
    <property type="entry name" value="NAD(P)-binding Rossmann-fold domains"/>
    <property type="match status" value="1"/>
</dbReference>
<dbReference type="InterPro" id="IPR036291">
    <property type="entry name" value="NAD(P)-bd_dom_sf"/>
</dbReference>
<dbReference type="GO" id="GO:0016491">
    <property type="term" value="F:oxidoreductase activity"/>
    <property type="evidence" value="ECO:0007669"/>
    <property type="project" value="UniProtKB-KW"/>
</dbReference>
<evidence type="ECO:0000313" key="4">
    <source>
        <dbReference type="Proteomes" id="UP000245216"/>
    </source>
</evidence>
<dbReference type="InterPro" id="IPR020904">
    <property type="entry name" value="Sc_DH/Rdtase_CS"/>
</dbReference>
<dbReference type="AlphaFoldDB" id="A0A2U2BKY5"/>
<comment type="caution">
    <text evidence="3">The sequence shown here is derived from an EMBL/GenBank/DDBJ whole genome shotgun (WGS) entry which is preliminary data.</text>
</comment>
<keyword evidence="2" id="KW-0560">Oxidoreductase</keyword>
<evidence type="ECO:0000256" key="1">
    <source>
        <dbReference type="ARBA" id="ARBA00006484"/>
    </source>
</evidence>
<dbReference type="Gene3D" id="3.40.50.720">
    <property type="entry name" value="NAD(P)-binding Rossmann-like Domain"/>
    <property type="match status" value="1"/>
</dbReference>
<dbReference type="OrthoDB" id="6823797at2"/>
<accession>A0A2U2BKY5</accession>
<reference evidence="3 4" key="1">
    <citation type="submission" date="2018-05" db="EMBL/GenBank/DDBJ databases">
        <title>Genome Sequence of an Efficient Indole-Degrading Bacterium, Alcaligenes sp.YBY.</title>
        <authorList>
            <person name="Yang B."/>
        </authorList>
    </citation>
    <scope>NUCLEOTIDE SEQUENCE [LARGE SCALE GENOMIC DNA]</scope>
    <source>
        <strain evidence="3 4">YBY</strain>
    </source>
</reference>
<dbReference type="PANTHER" id="PTHR43639">
    <property type="entry name" value="OXIDOREDUCTASE, SHORT-CHAIN DEHYDROGENASE/REDUCTASE FAMILY (AFU_ORTHOLOGUE AFUA_5G02870)"/>
    <property type="match status" value="1"/>
</dbReference>
<dbReference type="Proteomes" id="UP000245216">
    <property type="component" value="Unassembled WGS sequence"/>
</dbReference>
<dbReference type="NCBIfam" id="NF005559">
    <property type="entry name" value="PRK07231.1"/>
    <property type="match status" value="1"/>
</dbReference>
<sequence>MRLQDKVAIVTGGASGFGLGIAQRFAREGARVLIADLNAEQGQAAAAQIQAQGGQAIFAACDVSQGDEVHALLDIALRECGGLHIVVNNAGTTHRNKPLLEVSESEFDLVYAVNVKSIYWAAKHFVPYLRAQGSGSFINIASTAALRPRPGLVWYNGTKGAVVTISKGMAAELGPDNIRVNCINPVIGDTALLEQFMGMPDTPENRSRFLAGIPLGRFCTPKDVAAAALYLASDEAEFITGTCIEVDGGRCI</sequence>
<protein>
    <submittedName>
        <fullName evidence="3">SDR family NAD(P)-dependent oxidoreductase</fullName>
    </submittedName>
</protein>
<dbReference type="PROSITE" id="PS00061">
    <property type="entry name" value="ADH_SHORT"/>
    <property type="match status" value="1"/>
</dbReference>
<dbReference type="EMBL" id="QEXO01000002">
    <property type="protein sequence ID" value="PWE14652.1"/>
    <property type="molecule type" value="Genomic_DNA"/>
</dbReference>
<organism evidence="3 4">
    <name type="scientific">Alcaligenes faecalis</name>
    <dbReference type="NCBI Taxonomy" id="511"/>
    <lineage>
        <taxon>Bacteria</taxon>
        <taxon>Pseudomonadati</taxon>
        <taxon>Pseudomonadota</taxon>
        <taxon>Betaproteobacteria</taxon>
        <taxon>Burkholderiales</taxon>
        <taxon>Alcaligenaceae</taxon>
        <taxon>Alcaligenes</taxon>
    </lineage>
</organism>
<name>A0A2U2BKY5_ALCFA</name>
<dbReference type="FunFam" id="3.40.50.720:FF:000084">
    <property type="entry name" value="Short-chain dehydrogenase reductase"/>
    <property type="match status" value="1"/>
</dbReference>
<evidence type="ECO:0000256" key="2">
    <source>
        <dbReference type="ARBA" id="ARBA00023002"/>
    </source>
</evidence>
<reference evidence="3 4" key="2">
    <citation type="submission" date="2018-05" db="EMBL/GenBank/DDBJ databases">
        <authorList>
            <person name="Lanie J.A."/>
            <person name="Ng W.-L."/>
            <person name="Kazmierczak K.M."/>
            <person name="Andrzejewski T.M."/>
            <person name="Davidsen T.M."/>
            <person name="Wayne K.J."/>
            <person name="Tettelin H."/>
            <person name="Glass J.I."/>
            <person name="Rusch D."/>
            <person name="Podicherti R."/>
            <person name="Tsui H.-C.T."/>
            <person name="Winkler M.E."/>
        </authorList>
    </citation>
    <scope>NUCLEOTIDE SEQUENCE [LARGE SCALE GENOMIC DNA]</scope>
    <source>
        <strain evidence="3 4">YBY</strain>
    </source>
</reference>
<proteinExistence type="inferred from homology"/>
<dbReference type="InterPro" id="IPR002347">
    <property type="entry name" value="SDR_fam"/>
</dbReference>
<dbReference type="Pfam" id="PF13561">
    <property type="entry name" value="adh_short_C2"/>
    <property type="match status" value="1"/>
</dbReference>
<comment type="similarity">
    <text evidence="1">Belongs to the short-chain dehydrogenases/reductases (SDR) family.</text>
</comment>
<evidence type="ECO:0000313" key="3">
    <source>
        <dbReference type="EMBL" id="PWE14652.1"/>
    </source>
</evidence>
<dbReference type="STRING" id="511.UZ73_06940"/>
<dbReference type="PRINTS" id="PR00081">
    <property type="entry name" value="GDHRDH"/>
</dbReference>
<gene>
    <name evidence="3" type="ORF">DF183_08030</name>
</gene>
<dbReference type="PRINTS" id="PR00080">
    <property type="entry name" value="SDRFAMILY"/>
</dbReference>
<dbReference type="RefSeq" id="WP_042483315.1">
    <property type="nucleotide sequence ID" value="NZ_CP023667.1"/>
</dbReference>
<dbReference type="PANTHER" id="PTHR43639:SF5">
    <property type="entry name" value="OXIDOREDUCTASE, SHORT-CHAIN DEHYDROGENASE_REDUCTASE FAMILY (AFU_ORTHOLOGUE AFUA_6G09140)"/>
    <property type="match status" value="1"/>
</dbReference>